<dbReference type="AlphaFoldDB" id="A0A424YBY9"/>
<name>A0A424YBY9_9FIRM</name>
<organism evidence="2 3">
    <name type="scientific">Candidatus Syntrophonatronum acetioxidans</name>
    <dbReference type="NCBI Taxonomy" id="1795816"/>
    <lineage>
        <taxon>Bacteria</taxon>
        <taxon>Bacillati</taxon>
        <taxon>Bacillota</taxon>
        <taxon>Clostridia</taxon>
        <taxon>Eubacteriales</taxon>
        <taxon>Syntrophomonadaceae</taxon>
        <taxon>Candidatus Syntrophonatronum</taxon>
    </lineage>
</organism>
<proteinExistence type="predicted"/>
<dbReference type="NCBIfam" id="TIGR02532">
    <property type="entry name" value="IV_pilin_GFxxxE"/>
    <property type="match status" value="1"/>
</dbReference>
<keyword evidence="1" id="KW-0472">Membrane</keyword>
<dbReference type="Pfam" id="PF07963">
    <property type="entry name" value="N_methyl"/>
    <property type="match status" value="1"/>
</dbReference>
<comment type="caution">
    <text evidence="2">The sequence shown here is derived from an EMBL/GenBank/DDBJ whole genome shotgun (WGS) entry which is preliminary data.</text>
</comment>
<gene>
    <name evidence="2" type="ORF">D5R97_07510</name>
</gene>
<feature type="non-terminal residue" evidence="2">
    <location>
        <position position="262"/>
    </location>
</feature>
<sequence>MGFLKIVRDKIKKIPTIVSNRGFTFIEVLVALTILIVIVFAFTPLLLGSINRIHFAGDKSEALYEGQSEVEVDIAERRTIDGYELVFTYGDTEIVVPGGLVDVEKTKGDASAWLRGLVPFVPTINLYPSLIIEGYETFTIRVAGRETDFELAKSNNRRFIIYDRHGNIVEEQLITSVSNLEDDVYDEEAEFEIKENLITNANTPYIVSLTWEIEDEIEVTTRGRLKVKLPYALAVGEGQRIWISPNARETWREKTQITGTGQ</sequence>
<keyword evidence="1" id="KW-1133">Transmembrane helix</keyword>
<dbReference type="EMBL" id="QZAA01000197">
    <property type="protein sequence ID" value="RQD74638.1"/>
    <property type="molecule type" value="Genomic_DNA"/>
</dbReference>
<feature type="transmembrane region" description="Helical" evidence="1">
    <location>
        <begin position="21"/>
        <end position="47"/>
    </location>
</feature>
<accession>A0A424YBY9</accession>
<evidence type="ECO:0000313" key="2">
    <source>
        <dbReference type="EMBL" id="RQD74638.1"/>
    </source>
</evidence>
<evidence type="ECO:0000256" key="1">
    <source>
        <dbReference type="SAM" id="Phobius"/>
    </source>
</evidence>
<reference evidence="2 3" key="1">
    <citation type="submission" date="2018-08" db="EMBL/GenBank/DDBJ databases">
        <title>The metabolism and importance of syntrophic acetate oxidation coupled to methane or sulfide production in haloalkaline environments.</title>
        <authorList>
            <person name="Timmers P.H.A."/>
            <person name="Vavourakis C.D."/>
            <person name="Sorokin D.Y."/>
            <person name="Sinninghe Damste J.S."/>
            <person name="Muyzer G."/>
            <person name="Stams A.J.M."/>
            <person name="Plugge C.M."/>
        </authorList>
    </citation>
    <scope>NUCLEOTIDE SEQUENCE [LARGE SCALE GENOMIC DNA]</scope>
    <source>
        <strain evidence="2">MSAO_Bac1</strain>
    </source>
</reference>
<keyword evidence="1" id="KW-0812">Transmembrane</keyword>
<protein>
    <submittedName>
        <fullName evidence="2">Prepilin-type N-terminal cleavage/methylation domain-containing protein</fullName>
    </submittedName>
</protein>
<evidence type="ECO:0000313" key="3">
    <source>
        <dbReference type="Proteomes" id="UP000285138"/>
    </source>
</evidence>
<dbReference type="Proteomes" id="UP000285138">
    <property type="component" value="Unassembled WGS sequence"/>
</dbReference>
<dbReference type="InterPro" id="IPR012902">
    <property type="entry name" value="N_methyl_site"/>
</dbReference>